<dbReference type="GO" id="GO:0022857">
    <property type="term" value="F:transmembrane transporter activity"/>
    <property type="evidence" value="ECO:0007669"/>
    <property type="project" value="InterPro"/>
</dbReference>
<evidence type="ECO:0000313" key="8">
    <source>
        <dbReference type="EMBL" id="RAI33175.1"/>
    </source>
</evidence>
<dbReference type="InterPro" id="IPR000873">
    <property type="entry name" value="AMP-dep_synth/lig_dom"/>
</dbReference>
<sequence length="1133" mass="122315">MFSHLMTTRRFAPLFWCQFFSAFNDNFLKNSLVFLILYRMTGSNSEALITLAGATLIFPFFVLSAVGGEIADRYDKAIVARWLKLAEIPVALFAVLGFWLHSIALLFVALFLIGVIAALFGPIKYGILPDHLERSELPAGNALVEGATFLAILLGTIVGGLASKDGGDPASFAGLMMIVAILCWLSALLIPRTGQAAPNLTIDTNIVRSTARLMGELKAERRLWWSALVVSWFWLTGAIALSLMPPLIKTTLGAAEEVITVYLAVFSIGIAAGSALAAWLAAGRIVLLPTVLGAALLGILCIDLGWWMSGVASPVQGRGISEVLGSVRGIHVGFDLFGMAVAGGLFIVPAFAAMQAWAGADHRARVIAANNVLNAAFMVAAGIFVAVLQLAGLAPATLFMLLGVANLVVGYAIFKTLPTNPVRDFLSTVARAFFRAEVHGLENIEKAGPNAIIALNHVSFLDAPFALSVLPKDPVFAIDCHIAERWWVKPFLRFTRAMPIDPTNPWGTRQLIHAVQGGDSLIIFPEGRITVTGSLMKIYDGAGLIADKSGAMVVPVRIKGLEQTPFSRLKDHQVRRRWFPKITMTILPPVRISVPEELRGKKRRVAAGAALYRVMSDLIFRTTEMDCTVFEAMVHAGEFHGMSRIAIEDPVSGALTYKRMLVGAAVLGRKLSVHAGPGEYLGVLLPNANGAAVTLLGLMWAGRVPAILNFSAGPTNIRAACKAAGLTTVVTSRAFIEKGRLDHVIAALAPDYRIVYLEDVRPTVTTLDKLKALREFRTPLVARQPSDPAAVLFTSGSEGVPKGVVLSHRNILSNAAQAKAIVDFGYSDKLFNVLPVFHAFGLTAGFILPLVNGVHVYLYPSPLHYRLVPELVYATNATIMFGTDTFLNGYARTANPYDFRSLRYIFAGAEAVKEATRKTYMEKFGVRILEGYGVTEAAPVIALNTPMFNKFGTVGRLFPGIEARLDKVEGVDEGGRLYIRGPNVMVGYLKVDKPGVIEPPHEGWHDTGDIVTIDAEGYVAIKGRAKRFAKVGGEMISLAAVETIAFDLWPDALHAVATIPDARKGEKLIMVTTQKGATRSDFIAFAKSRGASEMLIPAEFVHVEKMPLLGSGKVDNLTVVQMVRERAKLEGAA</sequence>
<feature type="transmembrane region" description="Helical" evidence="6">
    <location>
        <begin position="48"/>
        <end position="70"/>
    </location>
</feature>
<keyword evidence="8" id="KW-0012">Acyltransferase</keyword>
<dbReference type="Proteomes" id="UP000248863">
    <property type="component" value="Unassembled WGS sequence"/>
</dbReference>
<feature type="transmembrane region" description="Helical" evidence="6">
    <location>
        <begin position="286"/>
        <end position="308"/>
    </location>
</feature>
<feature type="domain" description="Phospholipid/glycerol acyltransferase" evidence="7">
    <location>
        <begin position="451"/>
        <end position="561"/>
    </location>
</feature>
<feature type="transmembrane region" description="Helical" evidence="6">
    <location>
        <begin position="830"/>
        <end position="851"/>
    </location>
</feature>
<dbReference type="Gene3D" id="3.40.50.12780">
    <property type="entry name" value="N-terminal domain of ligase-like"/>
    <property type="match status" value="1"/>
</dbReference>
<feature type="transmembrane region" description="Helical" evidence="6">
    <location>
        <begin position="223"/>
        <end position="247"/>
    </location>
</feature>
<evidence type="ECO:0000256" key="1">
    <source>
        <dbReference type="ARBA" id="ARBA00006432"/>
    </source>
</evidence>
<dbReference type="EMBL" id="NPEU01000377">
    <property type="protein sequence ID" value="RAI33175.1"/>
    <property type="molecule type" value="Genomic_DNA"/>
</dbReference>
<evidence type="ECO:0000259" key="7">
    <source>
        <dbReference type="SMART" id="SM00563"/>
    </source>
</evidence>
<dbReference type="Pfam" id="PF07690">
    <property type="entry name" value="MFS_1"/>
    <property type="match status" value="1"/>
</dbReference>
<gene>
    <name evidence="8" type="ORF">CH338_22990</name>
</gene>
<evidence type="ECO:0000256" key="4">
    <source>
        <dbReference type="ARBA" id="ARBA00022989"/>
    </source>
</evidence>
<dbReference type="Gene3D" id="3.30.300.30">
    <property type="match status" value="1"/>
</dbReference>
<feature type="transmembrane region" description="Helical" evidence="6">
    <location>
        <begin position="372"/>
        <end position="391"/>
    </location>
</feature>
<comment type="similarity">
    <text evidence="1">Belongs to the ATP-dependent AMP-binding enzyme family.</text>
</comment>
<dbReference type="PANTHER" id="PTHR43201">
    <property type="entry name" value="ACYL-COA SYNTHETASE"/>
    <property type="match status" value="1"/>
</dbReference>
<dbReference type="SMART" id="SM00563">
    <property type="entry name" value="PlsC"/>
    <property type="match status" value="1"/>
</dbReference>
<dbReference type="GO" id="GO:0016746">
    <property type="term" value="F:acyltransferase activity"/>
    <property type="evidence" value="ECO:0007669"/>
    <property type="project" value="UniProtKB-KW"/>
</dbReference>
<keyword evidence="2 8" id="KW-0436">Ligase</keyword>
<feature type="transmembrane region" description="Helical" evidence="6">
    <location>
        <begin position="259"/>
        <end position="279"/>
    </location>
</feature>
<dbReference type="InterPro" id="IPR042099">
    <property type="entry name" value="ANL_N_sf"/>
</dbReference>
<feature type="transmembrane region" description="Helical" evidence="6">
    <location>
        <begin position="82"/>
        <end position="100"/>
    </location>
</feature>
<dbReference type="CDD" id="cd06173">
    <property type="entry name" value="MFS_MefA_like"/>
    <property type="match status" value="1"/>
</dbReference>
<dbReference type="GO" id="GO:0008922">
    <property type="term" value="F:long-chain fatty acid [acyl-carrier-protein] ligase activity"/>
    <property type="evidence" value="ECO:0007669"/>
    <property type="project" value="UniProtKB-EC"/>
</dbReference>
<keyword evidence="9" id="KW-1185">Reference proteome</keyword>
<organism evidence="8 9">
    <name type="scientific">Rhodoplanes elegans</name>
    <dbReference type="NCBI Taxonomy" id="29408"/>
    <lineage>
        <taxon>Bacteria</taxon>
        <taxon>Pseudomonadati</taxon>
        <taxon>Pseudomonadota</taxon>
        <taxon>Alphaproteobacteria</taxon>
        <taxon>Hyphomicrobiales</taxon>
        <taxon>Nitrobacteraceae</taxon>
        <taxon>Rhodoplanes</taxon>
    </lineage>
</organism>
<evidence type="ECO:0000256" key="3">
    <source>
        <dbReference type="ARBA" id="ARBA00022692"/>
    </source>
</evidence>
<dbReference type="InterPro" id="IPR020845">
    <property type="entry name" value="AMP-binding_CS"/>
</dbReference>
<keyword evidence="5 6" id="KW-0472">Membrane</keyword>
<dbReference type="Gene3D" id="1.20.1250.20">
    <property type="entry name" value="MFS general substrate transporter like domains"/>
    <property type="match status" value="1"/>
</dbReference>
<keyword evidence="4 6" id="KW-1133">Transmembrane helix</keyword>
<dbReference type="SUPFAM" id="SSF69593">
    <property type="entry name" value="Glycerol-3-phosphate (1)-acyltransferase"/>
    <property type="match status" value="1"/>
</dbReference>
<dbReference type="SUPFAM" id="SSF103473">
    <property type="entry name" value="MFS general substrate transporter"/>
    <property type="match status" value="1"/>
</dbReference>
<dbReference type="RefSeq" id="WP_111359413.1">
    <property type="nucleotide sequence ID" value="NZ_NHSK01000233.1"/>
</dbReference>
<dbReference type="Pfam" id="PF01553">
    <property type="entry name" value="Acyltransferase"/>
    <property type="match status" value="1"/>
</dbReference>
<feature type="transmembrane region" description="Helical" evidence="6">
    <location>
        <begin position="336"/>
        <end position="360"/>
    </location>
</feature>
<proteinExistence type="inferred from homology"/>
<feature type="transmembrane region" description="Helical" evidence="6">
    <location>
        <begin position="139"/>
        <end position="158"/>
    </location>
</feature>
<dbReference type="CDD" id="cd07989">
    <property type="entry name" value="LPLAT_AGPAT-like"/>
    <property type="match status" value="1"/>
</dbReference>
<evidence type="ECO:0000256" key="2">
    <source>
        <dbReference type="ARBA" id="ARBA00022598"/>
    </source>
</evidence>
<dbReference type="SUPFAM" id="SSF56801">
    <property type="entry name" value="Acetyl-CoA synthetase-like"/>
    <property type="match status" value="1"/>
</dbReference>
<dbReference type="GO" id="GO:0031956">
    <property type="term" value="F:medium-chain fatty acid-CoA ligase activity"/>
    <property type="evidence" value="ECO:0007669"/>
    <property type="project" value="TreeGrafter"/>
</dbReference>
<dbReference type="AlphaFoldDB" id="A0A327K647"/>
<comment type="caution">
    <text evidence="8">The sequence shown here is derived from an EMBL/GenBank/DDBJ whole genome shotgun (WGS) entry which is preliminary data.</text>
</comment>
<evidence type="ECO:0000256" key="6">
    <source>
        <dbReference type="SAM" id="Phobius"/>
    </source>
</evidence>
<keyword evidence="3 6" id="KW-0812">Transmembrane</keyword>
<dbReference type="NCBIfam" id="NF005291">
    <property type="entry name" value="PRK06814.1"/>
    <property type="match status" value="1"/>
</dbReference>
<name>A0A327K647_9BRAD</name>
<dbReference type="InterPro" id="IPR011701">
    <property type="entry name" value="MFS"/>
</dbReference>
<feature type="transmembrane region" description="Helical" evidence="6">
    <location>
        <begin position="170"/>
        <end position="190"/>
    </location>
</feature>
<dbReference type="InterPro" id="IPR045851">
    <property type="entry name" value="AMP-bd_C_sf"/>
</dbReference>
<dbReference type="PROSITE" id="PS00455">
    <property type="entry name" value="AMP_BINDING"/>
    <property type="match status" value="1"/>
</dbReference>
<feature type="transmembrane region" description="Helical" evidence="6">
    <location>
        <begin position="106"/>
        <end position="127"/>
    </location>
</feature>
<dbReference type="InterPro" id="IPR036259">
    <property type="entry name" value="MFS_trans_sf"/>
</dbReference>
<dbReference type="PANTHER" id="PTHR43201:SF5">
    <property type="entry name" value="MEDIUM-CHAIN ACYL-COA LIGASE ACSF2, MITOCHONDRIAL"/>
    <property type="match status" value="1"/>
</dbReference>
<dbReference type="Pfam" id="PF00501">
    <property type="entry name" value="AMP-binding"/>
    <property type="match status" value="1"/>
</dbReference>
<dbReference type="OrthoDB" id="9803968at2"/>
<evidence type="ECO:0000256" key="5">
    <source>
        <dbReference type="ARBA" id="ARBA00023136"/>
    </source>
</evidence>
<accession>A0A327K647</accession>
<reference evidence="8 9" key="1">
    <citation type="submission" date="2017-07" db="EMBL/GenBank/DDBJ databases">
        <title>Draft Genome Sequences of Select Purple Nonsulfur Bacteria.</title>
        <authorList>
            <person name="Lasarre B."/>
            <person name="Mckinlay J.B."/>
        </authorList>
    </citation>
    <scope>NUCLEOTIDE SEQUENCE [LARGE SCALE GENOMIC DNA]</scope>
    <source>
        <strain evidence="8 9">DSM 11907</strain>
    </source>
</reference>
<dbReference type="InterPro" id="IPR002123">
    <property type="entry name" value="Plipid/glycerol_acylTrfase"/>
</dbReference>
<protein>
    <submittedName>
        <fullName evidence="8">Acyl-[ACP]--phospholipid O-acyltransferase</fullName>
        <ecNumber evidence="8">6.2.1.20</ecNumber>
    </submittedName>
</protein>
<dbReference type="GO" id="GO:0006631">
    <property type="term" value="P:fatty acid metabolic process"/>
    <property type="evidence" value="ECO:0007669"/>
    <property type="project" value="TreeGrafter"/>
</dbReference>
<evidence type="ECO:0000313" key="9">
    <source>
        <dbReference type="Proteomes" id="UP000248863"/>
    </source>
</evidence>
<feature type="transmembrane region" description="Helical" evidence="6">
    <location>
        <begin position="397"/>
        <end position="414"/>
    </location>
</feature>
<dbReference type="EC" id="6.2.1.20" evidence="8"/>
<keyword evidence="8" id="KW-0808">Transferase</keyword>